<sequence>MNRCNAVRLSFALCMITTAVNLQAPLYDVIATRDGLGVGASTIAFACYVAGIMPVLLGLNGLAERVGRKPLIITALLLSFLATALTLIAPSLLALGVARFLLGIGTALMSAVAPIYMQMLLSGEDKRIATNYVTASTALGFGLGAAITSLFMLQATSVAPPSLWLYLCAAALAIVMVATLPDHTVKTSQGAMLRLPRYPHGALYYGLAIMLAWAVVGLVIAILPSALGQHGLTAWSGFATFGICSCGVLFQPWARRLSPRNATIMGLLILPLAYALITWGALQGQLTAVLVGTFAASSACYGFIYLGGLSGVLGISESLSTQASAGYFLMAYLGFSLPVITTGLLIDAVGHTAALTLFGAALLIGVIMVIGLLLKTSVYSEVTSDGN</sequence>
<feature type="transmembrane region" description="Helical" evidence="4">
    <location>
        <begin position="262"/>
        <end position="282"/>
    </location>
</feature>
<dbReference type="PANTHER" id="PTHR23521">
    <property type="entry name" value="TRANSPORTER MFS SUPERFAMILY"/>
    <property type="match status" value="1"/>
</dbReference>
<feature type="transmembrane region" description="Helical" evidence="4">
    <location>
        <begin position="129"/>
        <end position="151"/>
    </location>
</feature>
<evidence type="ECO:0000256" key="5">
    <source>
        <dbReference type="SAM" id="SignalP"/>
    </source>
</evidence>
<keyword evidence="1 4" id="KW-0812">Transmembrane</keyword>
<dbReference type="InterPro" id="IPR011701">
    <property type="entry name" value="MFS"/>
</dbReference>
<feature type="transmembrane region" description="Helical" evidence="4">
    <location>
        <begin position="352"/>
        <end position="374"/>
    </location>
</feature>
<feature type="transmembrane region" description="Helical" evidence="4">
    <location>
        <begin position="100"/>
        <end position="117"/>
    </location>
</feature>
<dbReference type="GO" id="GO:0022857">
    <property type="term" value="F:transmembrane transporter activity"/>
    <property type="evidence" value="ECO:0007669"/>
    <property type="project" value="InterPro"/>
</dbReference>
<evidence type="ECO:0000256" key="3">
    <source>
        <dbReference type="ARBA" id="ARBA00023136"/>
    </source>
</evidence>
<evidence type="ECO:0000256" key="4">
    <source>
        <dbReference type="SAM" id="Phobius"/>
    </source>
</evidence>
<dbReference type="GO" id="GO:0005886">
    <property type="term" value="C:plasma membrane"/>
    <property type="evidence" value="ECO:0007669"/>
    <property type="project" value="TreeGrafter"/>
</dbReference>
<feature type="transmembrane region" description="Helical" evidence="4">
    <location>
        <begin position="163"/>
        <end position="181"/>
    </location>
</feature>
<dbReference type="RefSeq" id="WP_179931507.1">
    <property type="nucleotide sequence ID" value="NZ_JACCDF010000017.1"/>
</dbReference>
<reference evidence="7 8" key="1">
    <citation type="journal article" date="2015" name="Int. J. Syst. Evol. Microbiol.">
        <title>Halomonas salicampi sp. nov., a halotolerant and alkalitolerant bacterium isolated from a saltern soil.</title>
        <authorList>
            <person name="Lee J.C."/>
            <person name="Kim Y.S."/>
            <person name="Yun B.S."/>
            <person name="Whang K.S."/>
        </authorList>
    </citation>
    <scope>NUCLEOTIDE SEQUENCE [LARGE SCALE GENOMIC DNA]</scope>
    <source>
        <strain evidence="7 8">BH103</strain>
    </source>
</reference>
<accession>A0A7Z0LNP3</accession>
<feature type="chain" id="PRO_5031116456" evidence="5">
    <location>
        <begin position="25"/>
        <end position="387"/>
    </location>
</feature>
<keyword evidence="2 4" id="KW-1133">Transmembrane helix</keyword>
<feature type="transmembrane region" description="Helical" evidence="4">
    <location>
        <begin position="327"/>
        <end position="346"/>
    </location>
</feature>
<dbReference type="Pfam" id="PF07690">
    <property type="entry name" value="MFS_1"/>
    <property type="match status" value="1"/>
</dbReference>
<comment type="caution">
    <text evidence="7">The sequence shown here is derived from an EMBL/GenBank/DDBJ whole genome shotgun (WGS) entry which is preliminary data.</text>
</comment>
<feature type="domain" description="Major facilitator superfamily (MFS) profile" evidence="6">
    <location>
        <begin position="1"/>
        <end position="387"/>
    </location>
</feature>
<feature type="transmembrane region" description="Helical" evidence="4">
    <location>
        <begin position="71"/>
        <end position="94"/>
    </location>
</feature>
<dbReference type="SUPFAM" id="SSF103473">
    <property type="entry name" value="MFS general substrate transporter"/>
    <property type="match status" value="1"/>
</dbReference>
<evidence type="ECO:0000259" key="6">
    <source>
        <dbReference type="PROSITE" id="PS50850"/>
    </source>
</evidence>
<dbReference type="AlphaFoldDB" id="A0A7Z0LNP3"/>
<evidence type="ECO:0000313" key="8">
    <source>
        <dbReference type="Proteomes" id="UP000586119"/>
    </source>
</evidence>
<feature type="signal peptide" evidence="5">
    <location>
        <begin position="1"/>
        <end position="24"/>
    </location>
</feature>
<organism evidence="7 8">
    <name type="scientific">Vreelandella salicampi</name>
    <dbReference type="NCBI Taxonomy" id="1449798"/>
    <lineage>
        <taxon>Bacteria</taxon>
        <taxon>Pseudomonadati</taxon>
        <taxon>Pseudomonadota</taxon>
        <taxon>Gammaproteobacteria</taxon>
        <taxon>Oceanospirillales</taxon>
        <taxon>Halomonadaceae</taxon>
        <taxon>Vreelandella</taxon>
    </lineage>
</organism>
<evidence type="ECO:0000313" key="7">
    <source>
        <dbReference type="EMBL" id="NYS62248.1"/>
    </source>
</evidence>
<dbReference type="PROSITE" id="PS50850">
    <property type="entry name" value="MFS"/>
    <property type="match status" value="1"/>
</dbReference>
<feature type="transmembrane region" description="Helical" evidence="4">
    <location>
        <begin position="38"/>
        <end position="59"/>
    </location>
</feature>
<dbReference type="EMBL" id="JACCDF010000017">
    <property type="protein sequence ID" value="NYS62248.1"/>
    <property type="molecule type" value="Genomic_DNA"/>
</dbReference>
<feature type="transmembrane region" description="Helical" evidence="4">
    <location>
        <begin position="202"/>
        <end position="226"/>
    </location>
</feature>
<keyword evidence="3 4" id="KW-0472">Membrane</keyword>
<dbReference type="InterPro" id="IPR036259">
    <property type="entry name" value="MFS_trans_sf"/>
</dbReference>
<feature type="transmembrane region" description="Helical" evidence="4">
    <location>
        <begin position="288"/>
        <end position="315"/>
    </location>
</feature>
<gene>
    <name evidence="7" type="ORF">HZS81_15940</name>
</gene>
<dbReference type="Proteomes" id="UP000586119">
    <property type="component" value="Unassembled WGS sequence"/>
</dbReference>
<dbReference type="InterPro" id="IPR020846">
    <property type="entry name" value="MFS_dom"/>
</dbReference>
<dbReference type="Gene3D" id="1.20.1250.20">
    <property type="entry name" value="MFS general substrate transporter like domains"/>
    <property type="match status" value="1"/>
</dbReference>
<keyword evidence="5" id="KW-0732">Signal</keyword>
<protein>
    <submittedName>
        <fullName evidence="7">MFS transporter</fullName>
    </submittedName>
</protein>
<keyword evidence="8" id="KW-1185">Reference proteome</keyword>
<dbReference type="PANTHER" id="PTHR23521:SF3">
    <property type="entry name" value="MFS TRANSPORTER"/>
    <property type="match status" value="1"/>
</dbReference>
<name>A0A7Z0LNP3_9GAMM</name>
<feature type="transmembrane region" description="Helical" evidence="4">
    <location>
        <begin position="232"/>
        <end position="250"/>
    </location>
</feature>
<proteinExistence type="predicted"/>
<evidence type="ECO:0000256" key="1">
    <source>
        <dbReference type="ARBA" id="ARBA00022692"/>
    </source>
</evidence>
<evidence type="ECO:0000256" key="2">
    <source>
        <dbReference type="ARBA" id="ARBA00022989"/>
    </source>
</evidence>